<reference evidence="3" key="2">
    <citation type="submission" date="2019-01" db="EMBL/GenBank/DDBJ databases">
        <title>Genome of Lactobacillus sp. HBUAS52074.</title>
        <authorList>
            <person name="Guo Z."/>
            <person name="Zhang Z.D."/>
        </authorList>
    </citation>
    <scope>NUCLEOTIDE SEQUENCE</scope>
    <source>
        <strain evidence="3">HBUAS52074</strain>
    </source>
</reference>
<keyword evidence="4" id="KW-1185">Reference proteome</keyword>
<proteinExistence type="predicted"/>
<organism evidence="3 4">
    <name type="scientific">Companilactobacillus zhachilii</name>
    <dbReference type="NCBI Taxonomy" id="2304606"/>
    <lineage>
        <taxon>Bacteria</taxon>
        <taxon>Bacillati</taxon>
        <taxon>Bacillota</taxon>
        <taxon>Bacilli</taxon>
        <taxon>Lactobacillales</taxon>
        <taxon>Lactobacillaceae</taxon>
        <taxon>Companilactobacillus</taxon>
    </lineage>
</organism>
<dbReference type="Proteomes" id="UP000267208">
    <property type="component" value="Chromosome"/>
</dbReference>
<sequence length="64" mass="7482">MIIDEFARKTAEIQELLMNNDKCLLEENKQLKERISKQELNWKLVEGIGYGIIVSTIFINNLDN</sequence>
<evidence type="ECO:0000313" key="3">
    <source>
        <dbReference type="EMBL" id="AYE38701.1"/>
    </source>
</evidence>
<dbReference type="AlphaFoldDB" id="A0A386PRQ0"/>
<dbReference type="EMBL" id="CP031933">
    <property type="protein sequence ID" value="AYE38416.1"/>
    <property type="molecule type" value="Genomic_DNA"/>
</dbReference>
<evidence type="ECO:0000256" key="1">
    <source>
        <dbReference type="SAM" id="Phobius"/>
    </source>
</evidence>
<name>A0A386PRQ0_9LACO</name>
<evidence type="ECO:0000313" key="2">
    <source>
        <dbReference type="EMBL" id="AYE38416.1"/>
    </source>
</evidence>
<evidence type="ECO:0000313" key="4">
    <source>
        <dbReference type="Proteomes" id="UP000267208"/>
    </source>
</evidence>
<dbReference type="KEGG" id="lzh:D1B17_08690"/>
<protein>
    <submittedName>
        <fullName evidence="3">Uncharacterized protein</fullName>
    </submittedName>
</protein>
<gene>
    <name evidence="2" type="ORF">D1B17_07105</name>
    <name evidence="3" type="ORF">D1B17_08690</name>
</gene>
<keyword evidence="1" id="KW-0472">Membrane</keyword>
<keyword evidence="1" id="KW-1133">Transmembrane helix</keyword>
<keyword evidence="1" id="KW-0812">Transmembrane</keyword>
<dbReference type="KEGG" id="lzh:D1B17_07105"/>
<feature type="transmembrane region" description="Helical" evidence="1">
    <location>
        <begin position="40"/>
        <end position="59"/>
    </location>
</feature>
<accession>A0A386PRQ0</accession>
<dbReference type="RefSeq" id="WP_120142665.1">
    <property type="nucleotide sequence ID" value="NZ_CP031933.2"/>
</dbReference>
<reference evidence="4" key="1">
    <citation type="submission" date="2018-08" db="EMBL/GenBank/DDBJ databases">
        <title>Genome of Lactobacillus sp. HBUAS52074.</title>
        <authorList>
            <person name="Guo Z."/>
            <person name="Zhang Z.D."/>
        </authorList>
    </citation>
    <scope>NUCLEOTIDE SEQUENCE [LARGE SCALE GENOMIC DNA]</scope>
    <source>
        <strain evidence="2 4">HBUAS52074</strain>
    </source>
</reference>
<dbReference type="EMBL" id="CP031933">
    <property type="protein sequence ID" value="AYE38701.1"/>
    <property type="molecule type" value="Genomic_DNA"/>
</dbReference>